<dbReference type="Proteomes" id="UP000194933">
    <property type="component" value="Unassembled WGS sequence"/>
</dbReference>
<comment type="caution">
    <text evidence="2">The sequence shown here is derived from an EMBL/GenBank/DDBJ whole genome shotgun (WGS) entry which is preliminary data.</text>
</comment>
<organism evidence="2 3">
    <name type="scientific">Candidatus Enterococcus wittei</name>
    <dbReference type="NCBI Taxonomy" id="1987383"/>
    <lineage>
        <taxon>Bacteria</taxon>
        <taxon>Bacillati</taxon>
        <taxon>Bacillota</taxon>
        <taxon>Bacilli</taxon>
        <taxon>Lactobacillales</taxon>
        <taxon>Enterococcaceae</taxon>
        <taxon>Enterococcus</taxon>
    </lineage>
</organism>
<dbReference type="RefSeq" id="WP_086283096.1">
    <property type="nucleotide sequence ID" value="NZ_NGMO01000001.1"/>
</dbReference>
<keyword evidence="1" id="KW-1133">Transmembrane helix</keyword>
<gene>
    <name evidence="2" type="ORF">A5844_000075</name>
</gene>
<feature type="transmembrane region" description="Helical" evidence="1">
    <location>
        <begin position="173"/>
        <end position="199"/>
    </location>
</feature>
<dbReference type="STRING" id="1987383.A5844_000075"/>
<feature type="transmembrane region" description="Helical" evidence="1">
    <location>
        <begin position="30"/>
        <end position="49"/>
    </location>
</feature>
<evidence type="ECO:0000313" key="3">
    <source>
        <dbReference type="Proteomes" id="UP000194933"/>
    </source>
</evidence>
<name>A0A2C9XNX5_9ENTE</name>
<dbReference type="AlphaFoldDB" id="A0A2C9XNX5"/>
<protein>
    <submittedName>
        <fullName evidence="2">MalA2</fullName>
    </submittedName>
</protein>
<feature type="transmembrane region" description="Helical" evidence="1">
    <location>
        <begin position="243"/>
        <end position="261"/>
    </location>
</feature>
<sequence>MQKFPLNYFANLRSPQRLFLSRRQLSWPKFILVYLFLVSLLVMPITLFYTKQVTAIPMEQFLTVDELIQEADVNRLQGLKIVNRQMEAEKGVVSVSDDVIIGVDLTKEQQQTRNASINFENKQWTIQQSENGKVRSYQMNYPPMFDLSTVATPQSFQQFLETAFYMSNQPMIILSYSLSLGILLFLMTGLLLFGGAFFLWMTRKSNFSSIVTFKESANLMLNVLGVGSIAAALISLIHFDFILMMGVQSTTTVLMLLWIFAKTKFKDPDTIQVSLFK</sequence>
<keyword evidence="1" id="KW-0472">Membrane</keyword>
<dbReference type="EMBL" id="NGMO01000001">
    <property type="protein sequence ID" value="OTP11861.1"/>
    <property type="molecule type" value="Genomic_DNA"/>
</dbReference>
<keyword evidence="1" id="KW-0812">Transmembrane</keyword>
<proteinExistence type="predicted"/>
<keyword evidence="3" id="KW-1185">Reference proteome</keyword>
<evidence type="ECO:0000256" key="1">
    <source>
        <dbReference type="SAM" id="Phobius"/>
    </source>
</evidence>
<feature type="transmembrane region" description="Helical" evidence="1">
    <location>
        <begin position="219"/>
        <end position="237"/>
    </location>
</feature>
<accession>A0A2C9XNX5</accession>
<reference evidence="2 3" key="1">
    <citation type="submission" date="2017-05" db="EMBL/GenBank/DDBJ databases">
        <title>The Genome Sequence of Enterococcus sp. 10A9_DIV0425.</title>
        <authorList>
            <consortium name="The Broad Institute Genomics Platform"/>
            <consortium name="The Broad Institute Genomic Center for Infectious Diseases"/>
            <person name="Earl A."/>
            <person name="Manson A."/>
            <person name="Schwartman J."/>
            <person name="Gilmore M."/>
            <person name="Abouelleil A."/>
            <person name="Cao P."/>
            <person name="Chapman S."/>
            <person name="Cusick C."/>
            <person name="Shea T."/>
            <person name="Young S."/>
            <person name="Neafsey D."/>
            <person name="Nusbaum C."/>
            <person name="Birren B."/>
        </authorList>
    </citation>
    <scope>NUCLEOTIDE SEQUENCE [LARGE SCALE GENOMIC DNA]</scope>
    <source>
        <strain evidence="2 3">10A9_DIV0425</strain>
    </source>
</reference>
<evidence type="ECO:0000313" key="2">
    <source>
        <dbReference type="EMBL" id="OTP11861.1"/>
    </source>
</evidence>